<reference evidence="2" key="2">
    <citation type="submission" date="2021-03" db="UniProtKB">
        <authorList>
            <consortium name="EnsemblPlants"/>
        </authorList>
    </citation>
    <scope>IDENTIFICATION</scope>
</reference>
<feature type="compositionally biased region" description="Polar residues" evidence="1">
    <location>
        <begin position="297"/>
        <end position="309"/>
    </location>
</feature>
<feature type="compositionally biased region" description="Polar residues" evidence="1">
    <location>
        <begin position="233"/>
        <end position="260"/>
    </location>
</feature>
<dbReference type="PANTHER" id="PTHR11439">
    <property type="entry name" value="GAG-POL-RELATED RETROTRANSPOSON"/>
    <property type="match status" value="1"/>
</dbReference>
<evidence type="ECO:0000313" key="3">
    <source>
        <dbReference type="Proteomes" id="UP000596661"/>
    </source>
</evidence>
<accession>A0A803QGW3</accession>
<feature type="region of interest" description="Disordered" evidence="1">
    <location>
        <begin position="333"/>
        <end position="364"/>
    </location>
</feature>
<feature type="region of interest" description="Disordered" evidence="1">
    <location>
        <begin position="1"/>
        <end position="20"/>
    </location>
</feature>
<feature type="region of interest" description="Disordered" evidence="1">
    <location>
        <begin position="221"/>
        <end position="260"/>
    </location>
</feature>
<evidence type="ECO:0000256" key="1">
    <source>
        <dbReference type="SAM" id="MobiDB-lite"/>
    </source>
</evidence>
<dbReference type="CDD" id="cd09272">
    <property type="entry name" value="RNase_HI_RT_Ty1"/>
    <property type="match status" value="1"/>
</dbReference>
<dbReference type="EnsemblPlants" id="evm.model.09.637">
    <property type="protein sequence ID" value="cds.evm.model.09.637"/>
    <property type="gene ID" value="evm.TU.09.637"/>
</dbReference>
<dbReference type="Gramene" id="evm.model.09.637">
    <property type="protein sequence ID" value="cds.evm.model.09.637"/>
    <property type="gene ID" value="evm.TU.09.637"/>
</dbReference>
<dbReference type="AlphaFoldDB" id="A0A803QGW3"/>
<keyword evidence="3" id="KW-1185">Reference proteome</keyword>
<proteinExistence type="predicted"/>
<evidence type="ECO:0000313" key="2">
    <source>
        <dbReference type="EnsemblPlants" id="cds.evm.model.09.637"/>
    </source>
</evidence>
<sequence length="557" mass="61032">MASSSAAGLRPEGSSTSAINTTTQIPTVQVIPHHMVPLNLRLDRNNFFYWHSQVLSIVRAHQLEGFINGDRPRPPATIVDPSNGTRFLPNPDLADWIRLDQFLLSWLFNSISESMLGHVARCASTAELWEKGSTPIDEYILKMRCLGDALMAAGHTISDDKLILYILGGLGGEYDPAIVNLTSKETVTIQEVQFLLQTQEIRIEQMNSIAALDLQNPTANYAATYKKGPPPQSSNTTRGSRNPNNRGSEGSSNTQESTQDEAQAMLATASTLTDPQCSPPIQFGSLDIDLDLTPNTTNIYSPSHQNTHPPTLATDNLADPTTSAEFFNNDAETETEIPKPAIPPSLPPLPQGHPMQTRSKSGADNTALSHLISNLHTKFALKSLGSEYNRGSAVSHIDKAGIAYSVNKLSQYLKSPTVKHWNACKRILRYIKGTPHLGLHFRPSTLLSLEGYSDADWASSLDDRKSTSGFCVFLGGNLINWSSRKQKAVARSSTESEYRALASAATELVWIHSLLTEIGISLHKTPPVLWCDNQSAQSLALNPVFHTRTKHIELDVH</sequence>
<feature type="compositionally biased region" description="Pro residues" evidence="1">
    <location>
        <begin position="340"/>
        <end position="351"/>
    </location>
</feature>
<dbReference type="InterPro" id="IPR043502">
    <property type="entry name" value="DNA/RNA_pol_sf"/>
</dbReference>
<dbReference type="SUPFAM" id="SSF56672">
    <property type="entry name" value="DNA/RNA polymerases"/>
    <property type="match status" value="1"/>
</dbReference>
<dbReference type="OMA" id="MAAGHTI"/>
<protein>
    <submittedName>
        <fullName evidence="2">Uncharacterized protein</fullName>
    </submittedName>
</protein>
<name>A0A803QGW3_CANSA</name>
<organism evidence="2 3">
    <name type="scientific">Cannabis sativa</name>
    <name type="common">Hemp</name>
    <name type="synonym">Marijuana</name>
    <dbReference type="NCBI Taxonomy" id="3483"/>
    <lineage>
        <taxon>Eukaryota</taxon>
        <taxon>Viridiplantae</taxon>
        <taxon>Streptophyta</taxon>
        <taxon>Embryophyta</taxon>
        <taxon>Tracheophyta</taxon>
        <taxon>Spermatophyta</taxon>
        <taxon>Magnoliopsida</taxon>
        <taxon>eudicotyledons</taxon>
        <taxon>Gunneridae</taxon>
        <taxon>Pentapetalae</taxon>
        <taxon>rosids</taxon>
        <taxon>fabids</taxon>
        <taxon>Rosales</taxon>
        <taxon>Cannabaceae</taxon>
        <taxon>Cannabis</taxon>
    </lineage>
</organism>
<dbReference type="PANTHER" id="PTHR11439:SF467">
    <property type="entry name" value="INTEGRASE CATALYTIC DOMAIN-CONTAINING PROTEIN"/>
    <property type="match status" value="1"/>
</dbReference>
<feature type="region of interest" description="Disordered" evidence="1">
    <location>
        <begin position="297"/>
        <end position="321"/>
    </location>
</feature>
<dbReference type="Proteomes" id="UP000596661">
    <property type="component" value="Chromosome 9"/>
</dbReference>
<reference evidence="2" key="1">
    <citation type="submission" date="2018-11" db="EMBL/GenBank/DDBJ databases">
        <authorList>
            <person name="Grassa J C."/>
        </authorList>
    </citation>
    <scope>NUCLEOTIDE SEQUENCE [LARGE SCALE GENOMIC DNA]</scope>
</reference>
<dbReference type="EMBL" id="UZAU01000728">
    <property type="status" value="NOT_ANNOTATED_CDS"/>
    <property type="molecule type" value="Genomic_DNA"/>
</dbReference>